<keyword evidence="3" id="KW-1185">Reference proteome</keyword>
<keyword evidence="1" id="KW-0472">Membrane</keyword>
<name>A0A1Y2FFS7_9FUNG</name>
<dbReference type="Proteomes" id="UP000193920">
    <property type="component" value="Unassembled WGS sequence"/>
</dbReference>
<keyword evidence="1" id="KW-1133">Transmembrane helix</keyword>
<evidence type="ECO:0000313" key="2">
    <source>
        <dbReference type="EMBL" id="ORY82779.1"/>
    </source>
</evidence>
<reference evidence="2 3" key="1">
    <citation type="submission" date="2016-08" db="EMBL/GenBank/DDBJ databases">
        <title>A Parts List for Fungal Cellulosomes Revealed by Comparative Genomics.</title>
        <authorList>
            <consortium name="DOE Joint Genome Institute"/>
            <person name="Haitjema C.H."/>
            <person name="Gilmore S.P."/>
            <person name="Henske J.K."/>
            <person name="Solomon K.V."/>
            <person name="De Groot R."/>
            <person name="Kuo A."/>
            <person name="Mondo S.J."/>
            <person name="Salamov A.A."/>
            <person name="Labutti K."/>
            <person name="Zhao Z."/>
            <person name="Chiniquy J."/>
            <person name="Barry K."/>
            <person name="Brewer H.M."/>
            <person name="Purvine S.O."/>
            <person name="Wright A.T."/>
            <person name="Boxma B."/>
            <person name="Van Alen T."/>
            <person name="Hackstein J.H."/>
            <person name="Baker S.E."/>
            <person name="Grigoriev I.V."/>
            <person name="O'Malley M.A."/>
        </authorList>
    </citation>
    <scope>NUCLEOTIDE SEQUENCE [LARGE SCALE GENOMIC DNA]</scope>
    <source>
        <strain evidence="2 3">G1</strain>
    </source>
</reference>
<protein>
    <submittedName>
        <fullName evidence="2">Uncharacterized protein</fullName>
    </submittedName>
</protein>
<organism evidence="2 3">
    <name type="scientific">Neocallimastix californiae</name>
    <dbReference type="NCBI Taxonomy" id="1754190"/>
    <lineage>
        <taxon>Eukaryota</taxon>
        <taxon>Fungi</taxon>
        <taxon>Fungi incertae sedis</taxon>
        <taxon>Chytridiomycota</taxon>
        <taxon>Chytridiomycota incertae sedis</taxon>
        <taxon>Neocallimastigomycetes</taxon>
        <taxon>Neocallimastigales</taxon>
        <taxon>Neocallimastigaceae</taxon>
        <taxon>Neocallimastix</taxon>
    </lineage>
</organism>
<feature type="transmembrane region" description="Helical" evidence="1">
    <location>
        <begin position="7"/>
        <end position="25"/>
    </location>
</feature>
<dbReference type="AlphaFoldDB" id="A0A1Y2FFS7"/>
<keyword evidence="1" id="KW-0812">Transmembrane</keyword>
<comment type="caution">
    <text evidence="2">The sequence shown here is derived from an EMBL/GenBank/DDBJ whole genome shotgun (WGS) entry which is preliminary data.</text>
</comment>
<accession>A0A1Y2FFS7</accession>
<sequence length="68" mass="7410">MDSATKINLVLFLMMFNIIPNGHLIAKGFRSNDNGGLSIIDGILGAIATVASIWILKSVRNKLIQEKL</sequence>
<feature type="transmembrane region" description="Helical" evidence="1">
    <location>
        <begin position="37"/>
        <end position="56"/>
    </location>
</feature>
<dbReference type="EMBL" id="MCOG01000008">
    <property type="protein sequence ID" value="ORY82779.1"/>
    <property type="molecule type" value="Genomic_DNA"/>
</dbReference>
<proteinExistence type="predicted"/>
<gene>
    <name evidence="2" type="ORF">LY90DRAFT_697426</name>
</gene>
<evidence type="ECO:0000313" key="3">
    <source>
        <dbReference type="Proteomes" id="UP000193920"/>
    </source>
</evidence>
<evidence type="ECO:0000256" key="1">
    <source>
        <dbReference type="SAM" id="Phobius"/>
    </source>
</evidence>